<dbReference type="GO" id="GO:0008821">
    <property type="term" value="F:crossover junction DNA endonuclease activity"/>
    <property type="evidence" value="ECO:0007669"/>
    <property type="project" value="InterPro"/>
</dbReference>
<keyword evidence="8" id="KW-0460">Magnesium</keyword>
<evidence type="ECO:0000256" key="2">
    <source>
        <dbReference type="ARBA" id="ARBA00010015"/>
    </source>
</evidence>
<dbReference type="InterPro" id="IPR011335">
    <property type="entry name" value="Restrct_endonuc-II-like"/>
</dbReference>
<dbReference type="GO" id="GO:0031573">
    <property type="term" value="P:mitotic intra-S DNA damage checkpoint signaling"/>
    <property type="evidence" value="ECO:0007669"/>
    <property type="project" value="TreeGrafter"/>
</dbReference>
<dbReference type="InterPro" id="IPR033309">
    <property type="entry name" value="Mus81"/>
</dbReference>
<dbReference type="GO" id="GO:0000727">
    <property type="term" value="P:double-strand break repair via break-induced replication"/>
    <property type="evidence" value="ECO:0007669"/>
    <property type="project" value="TreeGrafter"/>
</dbReference>
<dbReference type="PANTHER" id="PTHR13451:SF0">
    <property type="entry name" value="CROSSOVER JUNCTION ENDONUCLEASE MUS81"/>
    <property type="match status" value="1"/>
</dbReference>
<dbReference type="GO" id="GO:0048257">
    <property type="term" value="F:3'-flap endonuclease activity"/>
    <property type="evidence" value="ECO:0007669"/>
    <property type="project" value="TreeGrafter"/>
</dbReference>
<keyword evidence="4" id="KW-0479">Metal-binding</keyword>
<dbReference type="InterPro" id="IPR006166">
    <property type="entry name" value="ERCC4_domain"/>
</dbReference>
<feature type="domain" description="ERCC4" evidence="11">
    <location>
        <begin position="2"/>
        <end position="84"/>
    </location>
</feature>
<reference evidence="12" key="1">
    <citation type="journal article" date="2020" name="Nature">
        <title>Giant virus diversity and host interactions through global metagenomics.</title>
        <authorList>
            <person name="Schulz F."/>
            <person name="Roux S."/>
            <person name="Paez-Espino D."/>
            <person name="Jungbluth S."/>
            <person name="Walsh D.A."/>
            <person name="Denef V.J."/>
            <person name="McMahon K.D."/>
            <person name="Konstantinidis K.T."/>
            <person name="Eloe-Fadrosh E.A."/>
            <person name="Kyrpides N.C."/>
            <person name="Woyke T."/>
        </authorList>
    </citation>
    <scope>NUCLEOTIDE SEQUENCE</scope>
    <source>
        <strain evidence="12">GVMAG-M-3300023179-150</strain>
    </source>
</reference>
<dbReference type="GO" id="GO:0003677">
    <property type="term" value="F:DNA binding"/>
    <property type="evidence" value="ECO:0007669"/>
    <property type="project" value="InterPro"/>
</dbReference>
<dbReference type="GO" id="GO:0006308">
    <property type="term" value="P:DNA catabolic process"/>
    <property type="evidence" value="ECO:0007669"/>
    <property type="project" value="InterPro"/>
</dbReference>
<proteinExistence type="inferred from homology"/>
<dbReference type="SMART" id="SM00891">
    <property type="entry name" value="ERCC4"/>
    <property type="match status" value="1"/>
</dbReference>
<evidence type="ECO:0000256" key="6">
    <source>
        <dbReference type="ARBA" id="ARBA00022763"/>
    </source>
</evidence>
<dbReference type="Pfam" id="PF21292">
    <property type="entry name" value="EME1-MUS81_C"/>
    <property type="match status" value="1"/>
</dbReference>
<dbReference type="Gene3D" id="1.10.150.670">
    <property type="entry name" value="Crossover junction endonuclease EME1, DNA-binding domain"/>
    <property type="match status" value="1"/>
</dbReference>
<evidence type="ECO:0000256" key="7">
    <source>
        <dbReference type="ARBA" id="ARBA00022801"/>
    </source>
</evidence>
<keyword evidence="5" id="KW-0255">Endonuclease</keyword>
<dbReference type="Gene3D" id="3.40.50.10130">
    <property type="match status" value="1"/>
</dbReference>
<dbReference type="GO" id="GO:0005634">
    <property type="term" value="C:nucleus"/>
    <property type="evidence" value="ECO:0007669"/>
    <property type="project" value="TreeGrafter"/>
</dbReference>
<comment type="similarity">
    <text evidence="2">Belongs to the XPF family.</text>
</comment>
<evidence type="ECO:0000259" key="11">
    <source>
        <dbReference type="SMART" id="SM00891"/>
    </source>
</evidence>
<dbReference type="GO" id="GO:0048476">
    <property type="term" value="C:Holliday junction resolvase complex"/>
    <property type="evidence" value="ECO:0007669"/>
    <property type="project" value="TreeGrafter"/>
</dbReference>
<organism evidence="12">
    <name type="scientific">viral metagenome</name>
    <dbReference type="NCBI Taxonomy" id="1070528"/>
    <lineage>
        <taxon>unclassified sequences</taxon>
        <taxon>metagenomes</taxon>
        <taxon>organismal metagenomes</taxon>
    </lineage>
</organism>
<accession>A0A6C0E5S5</accession>
<protein>
    <recommendedName>
        <fullName evidence="11">ERCC4 domain-containing protein</fullName>
    </recommendedName>
</protein>
<comment type="cofactor">
    <cofactor evidence="1">
        <name>Mg(2+)</name>
        <dbReference type="ChEBI" id="CHEBI:18420"/>
    </cofactor>
</comment>
<evidence type="ECO:0000256" key="1">
    <source>
        <dbReference type="ARBA" id="ARBA00001946"/>
    </source>
</evidence>
<dbReference type="SUPFAM" id="SSF52980">
    <property type="entry name" value="Restriction endonuclease-like"/>
    <property type="match status" value="1"/>
</dbReference>
<evidence type="ECO:0000313" key="12">
    <source>
        <dbReference type="EMBL" id="QHT24516.1"/>
    </source>
</evidence>
<keyword evidence="7" id="KW-0378">Hydrolase</keyword>
<name>A0A6C0E5S5_9ZZZZ</name>
<dbReference type="GO" id="GO:0046872">
    <property type="term" value="F:metal ion binding"/>
    <property type="evidence" value="ECO:0007669"/>
    <property type="project" value="UniProtKB-KW"/>
</dbReference>
<sequence>MSFIIDNREKDLKSIFTTEAIYENLDLGDILFKYQNKPFILIERKKIPDLIASIDDGRYRNQKKRLLECGIPRNRILYILEGNIDQSPGKMKTIFGMIINTLYRDGIPVLFFSNMEETIYFLRRIHEKIENKDPAILTSFLNDNINDKNDNVNVTCDNNTQEYLSTIKMKKKDNLTPLNCSILQLAQIPGVSVSIATLIIKQYNSISNLVINYMNKDKEEKEKELMLSNLEVNTSTGKKRKLGPIISKRVYQYLTNQDSQESISSSSDSSS</sequence>
<dbReference type="GO" id="GO:0000712">
    <property type="term" value="P:resolution of meiotic recombination intermediates"/>
    <property type="evidence" value="ECO:0007669"/>
    <property type="project" value="TreeGrafter"/>
</dbReference>
<evidence type="ECO:0000256" key="8">
    <source>
        <dbReference type="ARBA" id="ARBA00022842"/>
    </source>
</evidence>
<dbReference type="PANTHER" id="PTHR13451">
    <property type="entry name" value="CLASS II CROSSOVER JUNCTION ENDONUCLEASE MUS81"/>
    <property type="match status" value="1"/>
</dbReference>
<evidence type="ECO:0000256" key="9">
    <source>
        <dbReference type="ARBA" id="ARBA00023172"/>
    </source>
</evidence>
<keyword evidence="6" id="KW-0227">DNA damage</keyword>
<dbReference type="EMBL" id="MN739746">
    <property type="protein sequence ID" value="QHT24516.1"/>
    <property type="molecule type" value="Genomic_DNA"/>
</dbReference>
<dbReference type="Pfam" id="PF02732">
    <property type="entry name" value="ERCC4"/>
    <property type="match status" value="1"/>
</dbReference>
<keyword evidence="3" id="KW-0540">Nuclease</keyword>
<keyword evidence="10" id="KW-0234">DNA repair</keyword>
<evidence type="ECO:0000256" key="5">
    <source>
        <dbReference type="ARBA" id="ARBA00022759"/>
    </source>
</evidence>
<evidence type="ECO:0000256" key="10">
    <source>
        <dbReference type="ARBA" id="ARBA00023204"/>
    </source>
</evidence>
<dbReference type="AlphaFoldDB" id="A0A6C0E5S5"/>
<evidence type="ECO:0000256" key="3">
    <source>
        <dbReference type="ARBA" id="ARBA00022722"/>
    </source>
</evidence>
<keyword evidence="9" id="KW-0233">DNA recombination</keyword>
<evidence type="ECO:0000256" key="4">
    <source>
        <dbReference type="ARBA" id="ARBA00022723"/>
    </source>
</evidence>
<dbReference type="InterPro" id="IPR042530">
    <property type="entry name" value="EME1/EME2_C"/>
</dbReference>